<evidence type="ECO:0000313" key="5">
    <source>
        <dbReference type="EMBL" id="OMJ16940.1"/>
    </source>
</evidence>
<evidence type="ECO:0000256" key="2">
    <source>
        <dbReference type="ARBA" id="ARBA00022980"/>
    </source>
</evidence>
<dbReference type="PROSITE" id="PS00474">
    <property type="entry name" value="RIBOSOMAL_L3"/>
    <property type="match status" value="1"/>
</dbReference>
<keyword evidence="6" id="KW-1185">Reference proteome</keyword>
<name>A0A1R1XQL5_9FUNG</name>
<dbReference type="PANTHER" id="PTHR11363">
    <property type="entry name" value="60S RIBOSOMAL PROTEIN L3-RELATED"/>
    <property type="match status" value="1"/>
</dbReference>
<dbReference type="FunFam" id="3.30.1430.10:FF:000001">
    <property type="entry name" value="60S ribosomal protein L3"/>
    <property type="match status" value="1"/>
</dbReference>
<evidence type="ECO:0000256" key="3">
    <source>
        <dbReference type="ARBA" id="ARBA00023274"/>
    </source>
</evidence>
<accession>A0A1R1XQL5</accession>
<dbReference type="GO" id="GO:0003735">
    <property type="term" value="F:structural constituent of ribosome"/>
    <property type="evidence" value="ECO:0007669"/>
    <property type="project" value="InterPro"/>
</dbReference>
<dbReference type="EMBL" id="LSSM01003737">
    <property type="protein sequence ID" value="OMJ16940.1"/>
    <property type="molecule type" value="Genomic_DNA"/>
</dbReference>
<dbReference type="FunFam" id="4.10.960.10:FF:000001">
    <property type="entry name" value="60S ribosomal protein L3"/>
    <property type="match status" value="1"/>
</dbReference>
<dbReference type="InterPro" id="IPR045077">
    <property type="entry name" value="L3_arc_euk"/>
</dbReference>
<dbReference type="GO" id="GO:0022625">
    <property type="term" value="C:cytosolic large ribosomal subunit"/>
    <property type="evidence" value="ECO:0007669"/>
    <property type="project" value="TreeGrafter"/>
</dbReference>
<gene>
    <name evidence="5" type="ORF">AYI69_g7632</name>
</gene>
<reference evidence="6" key="1">
    <citation type="submission" date="2017-01" db="EMBL/GenBank/DDBJ databases">
        <authorList>
            <person name="Wang Y."/>
            <person name="White M."/>
            <person name="Kvist S."/>
            <person name="Moncalvo J.-M."/>
        </authorList>
    </citation>
    <scope>NUCLEOTIDE SEQUENCE [LARGE SCALE GENOMIC DNA]</scope>
    <source>
        <strain evidence="6">ID-206-W2</strain>
    </source>
</reference>
<dbReference type="FunFam" id="4.10.960.10:FF:000002">
    <property type="entry name" value="60S ribosomal protein L3"/>
    <property type="match status" value="1"/>
</dbReference>
<dbReference type="InterPro" id="IPR000597">
    <property type="entry name" value="Ribosomal_uL3"/>
</dbReference>
<dbReference type="PANTHER" id="PTHR11363:SF5">
    <property type="entry name" value="LARGE RIBOSOMAL SUBUNIT PROTEIN UL3"/>
    <property type="match status" value="1"/>
</dbReference>
<dbReference type="FunFam" id="2.40.30.10:FF:000351">
    <property type="entry name" value="Ribosomal protein L3"/>
    <property type="match status" value="1"/>
</dbReference>
<comment type="caution">
    <text evidence="5">The sequence shown here is derived from an EMBL/GenBank/DDBJ whole genome shotgun (WGS) entry which is preliminary data.</text>
</comment>
<dbReference type="InterPro" id="IPR009000">
    <property type="entry name" value="Transl_B-barrel_sf"/>
</dbReference>
<protein>
    <submittedName>
        <fullName evidence="5">60S ribosomal protein L3</fullName>
    </submittedName>
</protein>
<dbReference type="Gene3D" id="3.30.1430.10">
    <property type="match status" value="1"/>
</dbReference>
<dbReference type="OrthoDB" id="1611972at2759"/>
<dbReference type="SUPFAM" id="SSF50447">
    <property type="entry name" value="Translation proteins"/>
    <property type="match status" value="1"/>
</dbReference>
<dbReference type="InterPro" id="IPR044892">
    <property type="entry name" value="Ribosomal_L3_dom_3_arc_sf"/>
</dbReference>
<dbReference type="Gene3D" id="2.40.30.10">
    <property type="entry name" value="Translation factors"/>
    <property type="match status" value="1"/>
</dbReference>
<sequence length="388" mass="44263">MSHRKYEAPRHGSLGFLPRKRAARHRGRVKSFPRDDPKKPVHLTSFLAYKAGMTHIVRDMDRPGSKMHKKEVVEAVTVIEAPPMVVVGVVGYIETPRGLRSLTTVWAEHLSDEVKRRFYKNWYRSKRKAFTRYAKKYSTENAKEITRELERIKKYCTVVRVLAHTQMRLVKIGQKKAHLAEIQVNGGSIADKVNWAKEHFEKQVAVSDVFETNENIDIIAVTKGHGFEGVTHRWGTKKLPRKTHKGLRKVACIGAWHPSRVMYSVARAGQNGYHHRTEVNKKIYKIGKGDDNANATTGFDLTEKRITPLGGFPHYGIVNEDYVMIKGCCAGTKKRILTLRKSLRVHTKRVALEQVSLKFIDTSSKFGHGRFQTVQEKAAFMGPLKKDL</sequence>
<dbReference type="InterPro" id="IPR019926">
    <property type="entry name" value="Ribosomal_uL3_CS"/>
</dbReference>
<organism evidence="5 6">
    <name type="scientific">Smittium culicis</name>
    <dbReference type="NCBI Taxonomy" id="133412"/>
    <lineage>
        <taxon>Eukaryota</taxon>
        <taxon>Fungi</taxon>
        <taxon>Fungi incertae sedis</taxon>
        <taxon>Zoopagomycota</taxon>
        <taxon>Kickxellomycotina</taxon>
        <taxon>Harpellomycetes</taxon>
        <taxon>Harpellales</taxon>
        <taxon>Legeriomycetaceae</taxon>
        <taxon>Smittium</taxon>
    </lineage>
</organism>
<comment type="similarity">
    <text evidence="1 4">Belongs to the universal ribosomal protein uL3 family.</text>
</comment>
<proteinExistence type="inferred from homology"/>
<evidence type="ECO:0000256" key="1">
    <source>
        <dbReference type="ARBA" id="ARBA00006540"/>
    </source>
</evidence>
<dbReference type="Proteomes" id="UP000187429">
    <property type="component" value="Unassembled WGS sequence"/>
</dbReference>
<evidence type="ECO:0000256" key="4">
    <source>
        <dbReference type="RuleBase" id="RU003905"/>
    </source>
</evidence>
<dbReference type="GO" id="GO:0003723">
    <property type="term" value="F:RNA binding"/>
    <property type="evidence" value="ECO:0007669"/>
    <property type="project" value="TreeGrafter"/>
</dbReference>
<dbReference type="AlphaFoldDB" id="A0A1R1XQL5"/>
<dbReference type="Pfam" id="PF00297">
    <property type="entry name" value="Ribosomal_L3"/>
    <property type="match status" value="1"/>
</dbReference>
<keyword evidence="2 4" id="KW-0689">Ribosomal protein</keyword>
<keyword evidence="3 4" id="KW-0687">Ribonucleoprotein</keyword>
<dbReference type="FunFam" id="2.40.30.10:FF:000079">
    <property type="entry name" value="60S ribosomal protein L3"/>
    <property type="match status" value="1"/>
</dbReference>
<evidence type="ECO:0000313" key="6">
    <source>
        <dbReference type="Proteomes" id="UP000187429"/>
    </source>
</evidence>
<dbReference type="GO" id="GO:0006412">
    <property type="term" value="P:translation"/>
    <property type="evidence" value="ECO:0007669"/>
    <property type="project" value="InterPro"/>
</dbReference>
<dbReference type="Gene3D" id="4.10.960.10">
    <property type="entry name" value="Ribosomal protein L3, domain 3"/>
    <property type="match status" value="1"/>
</dbReference>